<name>A0A8T2GGD6_9BRAS</name>
<sequence length="76" mass="9086">MPKLHRDVCARNYLHFITRCGRSSCRWKLQDLGVNPGFKPCVRYIIHLRKQRTFFNTVLSVANFTWPSLGMLYRRN</sequence>
<accession>A0A8T2GGD6</accession>
<reference evidence="1 2" key="1">
    <citation type="submission" date="2020-12" db="EMBL/GenBank/DDBJ databases">
        <title>Concerted genomic and epigenomic changes stabilize Arabidopsis allopolyploids.</title>
        <authorList>
            <person name="Chen Z."/>
        </authorList>
    </citation>
    <scope>NUCLEOTIDE SEQUENCE [LARGE SCALE GENOMIC DNA]</scope>
    <source>
        <strain evidence="1">Allo738</strain>
        <tissue evidence="1">Leaf</tissue>
    </source>
</reference>
<evidence type="ECO:0000313" key="2">
    <source>
        <dbReference type="Proteomes" id="UP000694240"/>
    </source>
</evidence>
<dbReference type="EMBL" id="JAEFBK010000001">
    <property type="protein sequence ID" value="KAG7646390.1"/>
    <property type="molecule type" value="Genomic_DNA"/>
</dbReference>
<comment type="caution">
    <text evidence="1">The sequence shown here is derived from an EMBL/GenBank/DDBJ whole genome shotgun (WGS) entry which is preliminary data.</text>
</comment>
<dbReference type="EMBL" id="JAEFBK010000001">
    <property type="protein sequence ID" value="KAG7646391.1"/>
    <property type="molecule type" value="Genomic_DNA"/>
</dbReference>
<gene>
    <name evidence="1" type="ORF">ISN45_At01g015350</name>
</gene>
<organism evidence="1 2">
    <name type="scientific">Arabidopsis thaliana x Arabidopsis arenosa</name>
    <dbReference type="NCBI Taxonomy" id="1240361"/>
    <lineage>
        <taxon>Eukaryota</taxon>
        <taxon>Viridiplantae</taxon>
        <taxon>Streptophyta</taxon>
        <taxon>Embryophyta</taxon>
        <taxon>Tracheophyta</taxon>
        <taxon>Spermatophyta</taxon>
        <taxon>Magnoliopsida</taxon>
        <taxon>eudicotyledons</taxon>
        <taxon>Gunneridae</taxon>
        <taxon>Pentapetalae</taxon>
        <taxon>rosids</taxon>
        <taxon>malvids</taxon>
        <taxon>Brassicales</taxon>
        <taxon>Brassicaceae</taxon>
        <taxon>Camelineae</taxon>
        <taxon>Arabidopsis</taxon>
    </lineage>
</organism>
<proteinExistence type="predicted"/>
<dbReference type="AlphaFoldDB" id="A0A8T2GGD6"/>
<dbReference type="Proteomes" id="UP000694240">
    <property type="component" value="Chromosome 1"/>
</dbReference>
<protein>
    <submittedName>
        <fullName evidence="1">Uncharacterized protein</fullName>
    </submittedName>
</protein>
<evidence type="ECO:0000313" key="1">
    <source>
        <dbReference type="EMBL" id="KAG7646390.1"/>
    </source>
</evidence>
<keyword evidence="2" id="KW-1185">Reference proteome</keyword>